<evidence type="ECO:0000313" key="2">
    <source>
        <dbReference type="Proteomes" id="UP000074914"/>
    </source>
</evidence>
<name>A0ABM5ZDU6_9BURK</name>
<accession>A0ABM5ZDU6</accession>
<keyword evidence="2" id="KW-1185">Reference proteome</keyword>
<protein>
    <submittedName>
        <fullName evidence="1">Uncharacterized protein</fullName>
    </submittedName>
</protein>
<dbReference type="EMBL" id="CP013236">
    <property type="protein sequence ID" value="AMP17374.1"/>
    <property type="molecule type" value="Genomic_DNA"/>
</dbReference>
<sequence length="217" mass="24226">MTKQFILSILAPIAFLVSAFGNVVFGSEIATAKFDEKFISGQHIKLNGKLISALAATDKNGQHILILTKKSGPSKTEKNLARNERIDLRATFYIKENTGWTEEWAITDFVDCPGLDLSASFFEKNVTVTDLNNDGIAEITVPYKMFCGGGVDPSTVKVIMRTGKEKFAIRGESQIVVQGQEPYGGEKTYDKALLFPDNLIFKKHLDMVWNKVYIERH</sequence>
<organism evidence="1 2">
    <name type="scientific">Collimonas pratensis</name>
    <dbReference type="NCBI Taxonomy" id="279113"/>
    <lineage>
        <taxon>Bacteria</taxon>
        <taxon>Pseudomonadati</taxon>
        <taxon>Pseudomonadota</taxon>
        <taxon>Betaproteobacteria</taxon>
        <taxon>Burkholderiales</taxon>
        <taxon>Oxalobacteraceae</taxon>
        <taxon>Collimonas</taxon>
    </lineage>
</organism>
<evidence type="ECO:0000313" key="1">
    <source>
        <dbReference type="EMBL" id="AMP17374.1"/>
    </source>
</evidence>
<dbReference type="Proteomes" id="UP000074914">
    <property type="component" value="Chromosome"/>
</dbReference>
<reference evidence="1 2" key="1">
    <citation type="submission" date="2015-11" db="EMBL/GenBank/DDBJ databases">
        <title>Exploring the genomic traits of fungus-feeding bacterial genus Collimonas.</title>
        <authorList>
            <person name="Song C."/>
            <person name="Schmidt R."/>
            <person name="de Jager V."/>
            <person name="Krzyzanowska D."/>
            <person name="Jongedijk E."/>
            <person name="Cankar K."/>
            <person name="Beekwilder J."/>
            <person name="van Veen A."/>
            <person name="de Boer W."/>
            <person name="van Veen J.A."/>
            <person name="Garbeva P."/>
        </authorList>
    </citation>
    <scope>NUCLEOTIDE SEQUENCE [LARGE SCALE GENOMIC DNA]</scope>
    <source>
        <strain evidence="1 2">Ter291</strain>
    </source>
</reference>
<dbReference type="InterPro" id="IPR058148">
    <property type="entry name" value="M949_RS01915-like_dom"/>
</dbReference>
<dbReference type="RefSeq" id="WP_062119944.1">
    <property type="nucleotide sequence ID" value="NZ_CP013236.1"/>
</dbReference>
<proteinExistence type="predicted"/>
<dbReference type="NCBIfam" id="NF046077">
    <property type="entry name" value="LPS_M949_RS01915"/>
    <property type="match status" value="1"/>
</dbReference>
<gene>
    <name evidence="1" type="ORF">CPter291_5161</name>
</gene>